<dbReference type="eggNOG" id="ENOG502QVWK">
    <property type="taxonomic scope" value="Eukaryota"/>
</dbReference>
<feature type="compositionally biased region" description="Basic residues" evidence="1">
    <location>
        <begin position="1"/>
        <end position="19"/>
    </location>
</feature>
<sequence>MRRACVRARPRSGSRHVRQLSRSGGRDGSRLGSATSASRVPTREARPGRSGGSGGALMSAPDPAATRIVTGVVRKRRSLSKRLTFIDLEVSPSEPSVPLVCDGWICAKSVVAATTIRASGVWEPSPGRTNETRFAVRADGIEIIEDRAATFSAWDNAAEAAAWRARVRDERALGAVDGETTRDDAANANRAASGMCLSWADVGTCADPNCVARHCASTRWEERRRQRAESRRTSATGGDREEDVHGDAAKTKHNEVFATWIVDTFGLDALRGGVVDVAGGRGMLALELALKHGVEDVTLIEPKPLRLNKSYRRRIKKWAARRAAAAADHADDAPTPVRHVQSMFHGVDGDANAATTEASIAFRDASVVLAMHPDQATEPFVDAALALNKNFAVVPCCVFAGAHPGRKTADGEDVVTYEQLLDYIQAKAPDVKRDTLKCEGRKVVLYRLVAS</sequence>
<dbReference type="GeneID" id="9682682"/>
<organism evidence="3">
    <name type="scientific">Micromonas pusilla (strain CCMP1545)</name>
    <name type="common">Picoplanktonic green alga</name>
    <dbReference type="NCBI Taxonomy" id="564608"/>
    <lineage>
        <taxon>Eukaryota</taxon>
        <taxon>Viridiplantae</taxon>
        <taxon>Chlorophyta</taxon>
        <taxon>Mamiellophyceae</taxon>
        <taxon>Mamiellales</taxon>
        <taxon>Mamiellaceae</taxon>
        <taxon>Micromonas</taxon>
    </lineage>
</organism>
<accession>C1MP88</accession>
<evidence type="ECO:0000313" key="2">
    <source>
        <dbReference type="EMBL" id="EEH58423.1"/>
    </source>
</evidence>
<name>C1MP88_MICPC</name>
<feature type="region of interest" description="Disordered" evidence="1">
    <location>
        <begin position="221"/>
        <end position="247"/>
    </location>
</feature>
<protein>
    <submittedName>
        <fullName evidence="2">Predicted protein</fullName>
    </submittedName>
</protein>
<keyword evidence="3" id="KW-1185">Reference proteome</keyword>
<feature type="region of interest" description="Disordered" evidence="1">
    <location>
        <begin position="1"/>
        <end position="62"/>
    </location>
</feature>
<dbReference type="OrthoDB" id="7459479at2759"/>
<dbReference type="PANTHER" id="PTHR36971:SF3">
    <property type="entry name" value="C3H1-TYPE DOMAIN-CONTAINING PROTEIN"/>
    <property type="match status" value="1"/>
</dbReference>
<evidence type="ECO:0000313" key="3">
    <source>
        <dbReference type="Proteomes" id="UP000001876"/>
    </source>
</evidence>
<proteinExistence type="predicted"/>
<dbReference type="KEGG" id="mpp:MICPUCDRAFT_62187"/>
<dbReference type="EMBL" id="GG663737">
    <property type="protein sequence ID" value="EEH58423.1"/>
    <property type="molecule type" value="Genomic_DNA"/>
</dbReference>
<dbReference type="AlphaFoldDB" id="C1MP88"/>
<evidence type="ECO:0000256" key="1">
    <source>
        <dbReference type="SAM" id="MobiDB-lite"/>
    </source>
</evidence>
<dbReference type="Proteomes" id="UP000001876">
    <property type="component" value="Unassembled WGS sequence"/>
</dbReference>
<dbReference type="PANTHER" id="PTHR36971">
    <property type="entry name" value="UNNAMED PRODUCT"/>
    <property type="match status" value="1"/>
</dbReference>
<gene>
    <name evidence="2" type="ORF">MICPUCDRAFT_62187</name>
</gene>
<dbReference type="RefSeq" id="XP_003056778.1">
    <property type="nucleotide sequence ID" value="XM_003056732.1"/>
</dbReference>
<reference evidence="2 3" key="1">
    <citation type="journal article" date="2009" name="Science">
        <title>Green evolution and dynamic adaptations revealed by genomes of the marine picoeukaryotes Micromonas.</title>
        <authorList>
            <person name="Worden A.Z."/>
            <person name="Lee J.H."/>
            <person name="Mock T."/>
            <person name="Rouze P."/>
            <person name="Simmons M.P."/>
            <person name="Aerts A.L."/>
            <person name="Allen A.E."/>
            <person name="Cuvelier M.L."/>
            <person name="Derelle E."/>
            <person name="Everett M.V."/>
            <person name="Foulon E."/>
            <person name="Grimwood J."/>
            <person name="Gundlach H."/>
            <person name="Henrissat B."/>
            <person name="Napoli C."/>
            <person name="McDonald S.M."/>
            <person name="Parker M.S."/>
            <person name="Rombauts S."/>
            <person name="Salamov A."/>
            <person name="Von Dassow P."/>
            <person name="Badger J.H."/>
            <person name="Coutinho P.M."/>
            <person name="Demir E."/>
            <person name="Dubchak I."/>
            <person name="Gentemann C."/>
            <person name="Eikrem W."/>
            <person name="Gready J.E."/>
            <person name="John U."/>
            <person name="Lanier W."/>
            <person name="Lindquist E.A."/>
            <person name="Lucas S."/>
            <person name="Mayer K.F."/>
            <person name="Moreau H."/>
            <person name="Not F."/>
            <person name="Otillar R."/>
            <person name="Panaud O."/>
            <person name="Pangilinan J."/>
            <person name="Paulsen I."/>
            <person name="Piegu B."/>
            <person name="Poliakov A."/>
            <person name="Robbens S."/>
            <person name="Schmutz J."/>
            <person name="Toulza E."/>
            <person name="Wyss T."/>
            <person name="Zelensky A."/>
            <person name="Zhou K."/>
            <person name="Armbrust E.V."/>
            <person name="Bhattacharya D."/>
            <person name="Goodenough U.W."/>
            <person name="Van de Peer Y."/>
            <person name="Grigoriev I.V."/>
        </authorList>
    </citation>
    <scope>NUCLEOTIDE SEQUENCE [LARGE SCALE GENOMIC DNA]</scope>
    <source>
        <strain evidence="2 3">CCMP1545</strain>
    </source>
</reference>